<feature type="domain" description="C2H2-type" evidence="7">
    <location>
        <begin position="242"/>
        <end position="269"/>
    </location>
</feature>
<dbReference type="PANTHER" id="PTHR24403">
    <property type="entry name" value="ZINC FINGER PROTEIN"/>
    <property type="match status" value="1"/>
</dbReference>
<dbReference type="InParanoid" id="A0A482XFE6"/>
<feature type="domain" description="C2H2-type" evidence="7">
    <location>
        <begin position="213"/>
        <end position="241"/>
    </location>
</feature>
<keyword evidence="3 5" id="KW-0863">Zinc-finger</keyword>
<evidence type="ECO:0000256" key="5">
    <source>
        <dbReference type="PROSITE-ProRule" id="PRU00042"/>
    </source>
</evidence>
<evidence type="ECO:0000256" key="1">
    <source>
        <dbReference type="ARBA" id="ARBA00022723"/>
    </source>
</evidence>
<dbReference type="STRING" id="195883.A0A482XFE6"/>
<dbReference type="SMART" id="SM00355">
    <property type="entry name" value="ZnF_C2H2"/>
    <property type="match status" value="10"/>
</dbReference>
<evidence type="ECO:0000256" key="6">
    <source>
        <dbReference type="SAM" id="MobiDB-lite"/>
    </source>
</evidence>
<dbReference type="EMBL" id="QKKF02011412">
    <property type="protein sequence ID" value="RZF44081.1"/>
    <property type="molecule type" value="Genomic_DNA"/>
</dbReference>
<dbReference type="PROSITE" id="PS50157">
    <property type="entry name" value="ZINC_FINGER_C2H2_2"/>
    <property type="match status" value="4"/>
</dbReference>
<keyword evidence="9" id="KW-1185">Reference proteome</keyword>
<dbReference type="AlphaFoldDB" id="A0A482XFE6"/>
<reference evidence="8 9" key="1">
    <citation type="journal article" date="2017" name="Gigascience">
        <title>Genome sequence of the small brown planthopper, Laodelphax striatellus.</title>
        <authorList>
            <person name="Zhu J."/>
            <person name="Jiang F."/>
            <person name="Wang X."/>
            <person name="Yang P."/>
            <person name="Bao Y."/>
            <person name="Zhao W."/>
            <person name="Wang W."/>
            <person name="Lu H."/>
            <person name="Wang Q."/>
            <person name="Cui N."/>
            <person name="Li J."/>
            <person name="Chen X."/>
            <person name="Luo L."/>
            <person name="Yu J."/>
            <person name="Kang L."/>
            <person name="Cui F."/>
        </authorList>
    </citation>
    <scope>NUCLEOTIDE SEQUENCE [LARGE SCALE GENOMIC DNA]</scope>
    <source>
        <strain evidence="8">Lst14</strain>
    </source>
</reference>
<organism evidence="8 9">
    <name type="scientific">Laodelphax striatellus</name>
    <name type="common">Small brown planthopper</name>
    <name type="synonym">Delphax striatella</name>
    <dbReference type="NCBI Taxonomy" id="195883"/>
    <lineage>
        <taxon>Eukaryota</taxon>
        <taxon>Metazoa</taxon>
        <taxon>Ecdysozoa</taxon>
        <taxon>Arthropoda</taxon>
        <taxon>Hexapoda</taxon>
        <taxon>Insecta</taxon>
        <taxon>Pterygota</taxon>
        <taxon>Neoptera</taxon>
        <taxon>Paraneoptera</taxon>
        <taxon>Hemiptera</taxon>
        <taxon>Auchenorrhyncha</taxon>
        <taxon>Fulgoroidea</taxon>
        <taxon>Delphacidae</taxon>
        <taxon>Criomorphinae</taxon>
        <taxon>Laodelphax</taxon>
    </lineage>
</organism>
<dbReference type="OrthoDB" id="6077919at2759"/>
<evidence type="ECO:0000313" key="8">
    <source>
        <dbReference type="EMBL" id="RZF44081.1"/>
    </source>
</evidence>
<gene>
    <name evidence="8" type="ORF">LSTR_LSTR013136</name>
</gene>
<comment type="caution">
    <text evidence="8">The sequence shown here is derived from an EMBL/GenBank/DDBJ whole genome shotgun (WGS) entry which is preliminary data.</text>
</comment>
<keyword evidence="1" id="KW-0479">Metal-binding</keyword>
<name>A0A482XFE6_LAOST</name>
<evidence type="ECO:0000256" key="4">
    <source>
        <dbReference type="ARBA" id="ARBA00022833"/>
    </source>
</evidence>
<dbReference type="InterPro" id="IPR050688">
    <property type="entry name" value="Zinc_finger/UBP_domain"/>
</dbReference>
<feature type="domain" description="C2H2-type" evidence="7">
    <location>
        <begin position="270"/>
        <end position="297"/>
    </location>
</feature>
<dbReference type="InterPro" id="IPR036236">
    <property type="entry name" value="Znf_C2H2_sf"/>
</dbReference>
<feature type="compositionally biased region" description="Basic and acidic residues" evidence="6">
    <location>
        <begin position="123"/>
        <end position="149"/>
    </location>
</feature>
<dbReference type="GO" id="GO:0005634">
    <property type="term" value="C:nucleus"/>
    <property type="evidence" value="ECO:0007669"/>
    <property type="project" value="TreeGrafter"/>
</dbReference>
<accession>A0A482XFE6</accession>
<dbReference type="InterPro" id="IPR013087">
    <property type="entry name" value="Znf_C2H2_type"/>
</dbReference>
<keyword evidence="4" id="KW-0862">Zinc</keyword>
<protein>
    <recommendedName>
        <fullName evidence="7">C2H2-type domain-containing protein</fullName>
    </recommendedName>
</protein>
<evidence type="ECO:0000256" key="3">
    <source>
        <dbReference type="ARBA" id="ARBA00022771"/>
    </source>
</evidence>
<keyword evidence="2" id="KW-0677">Repeat</keyword>
<evidence type="ECO:0000313" key="9">
    <source>
        <dbReference type="Proteomes" id="UP000291343"/>
    </source>
</evidence>
<dbReference type="SMR" id="A0A482XFE6"/>
<dbReference type="Gene3D" id="3.30.160.60">
    <property type="entry name" value="Classic Zinc Finger"/>
    <property type="match status" value="5"/>
</dbReference>
<dbReference type="GO" id="GO:0008270">
    <property type="term" value="F:zinc ion binding"/>
    <property type="evidence" value="ECO:0007669"/>
    <property type="project" value="UniProtKB-KW"/>
</dbReference>
<proteinExistence type="predicted"/>
<dbReference type="PANTHER" id="PTHR24403:SF109">
    <property type="entry name" value="ZINC FINGER PROTEIN 845-LIKE"/>
    <property type="match status" value="1"/>
</dbReference>
<dbReference type="GO" id="GO:0045944">
    <property type="term" value="P:positive regulation of transcription by RNA polymerase II"/>
    <property type="evidence" value="ECO:0007669"/>
    <property type="project" value="TreeGrafter"/>
</dbReference>
<feature type="domain" description="C2H2-type" evidence="7">
    <location>
        <begin position="331"/>
        <end position="358"/>
    </location>
</feature>
<dbReference type="SUPFAM" id="SSF57667">
    <property type="entry name" value="beta-beta-alpha zinc fingers"/>
    <property type="match status" value="4"/>
</dbReference>
<dbReference type="PROSITE" id="PS00028">
    <property type="entry name" value="ZINC_FINGER_C2H2_1"/>
    <property type="match status" value="2"/>
</dbReference>
<dbReference type="Pfam" id="PF00096">
    <property type="entry name" value="zf-C2H2"/>
    <property type="match status" value="1"/>
</dbReference>
<dbReference type="Proteomes" id="UP000291343">
    <property type="component" value="Unassembled WGS sequence"/>
</dbReference>
<sequence length="485" mass="55523">MSLQKPTYVLRKSWGSQNGQSHIDDNDTTNDILISFCACVTSPRSDWSILLELLTSRISSNQADGKRDDHLLKSEVTIFKNDDEDDDEKMVIVDDDDAYSAVGFCQVFIEEEKEVEGSGGCSKSKDHTVVERNRASRKDNTIEAREKAPLENGGGTTAPINKKLQVLSCMHCAYKTSKFNKLKSHIRKHCCKIHDCRCFNASGALQQHPETPFTCTFCNYRFMSASGLARHRKRMHSNDNPFSCQLCEFSSSSSAQLKKHAQTHAGENRFRCEFCDFACDYSGDLKQHLTTHTGVEPFTCDRCDFETWEVDELDKHRPTHYKKPINCTLNYLCQFCDYQGSDSADLRNHIETHADKYPYSCHWSGCLYRSDRPASLQAHLTSHSLFSYKHNSCKFTSRGDLIIHTKTHTITPKRHLRIQSETKQVTPVCCEYCGHKCSDSDDLKKHLQINSCNKLFTCDFCDYRGELFVDLENHLDEHSDILYQL</sequence>
<evidence type="ECO:0000256" key="2">
    <source>
        <dbReference type="ARBA" id="ARBA00022737"/>
    </source>
</evidence>
<feature type="region of interest" description="Disordered" evidence="6">
    <location>
        <begin position="117"/>
        <end position="156"/>
    </location>
</feature>
<evidence type="ECO:0000259" key="7">
    <source>
        <dbReference type="PROSITE" id="PS50157"/>
    </source>
</evidence>